<dbReference type="GO" id="GO:0004560">
    <property type="term" value="F:alpha-L-fucosidase activity"/>
    <property type="evidence" value="ECO:0007669"/>
    <property type="project" value="UniProtKB-EC"/>
</dbReference>
<dbReference type="Proteomes" id="UP000237481">
    <property type="component" value="Unassembled WGS sequence"/>
</dbReference>
<dbReference type="SUPFAM" id="SSF51445">
    <property type="entry name" value="(Trans)glycosidases"/>
    <property type="match status" value="1"/>
</dbReference>
<evidence type="ECO:0000256" key="6">
    <source>
        <dbReference type="ARBA" id="ARBA00023295"/>
    </source>
</evidence>
<dbReference type="Gene3D" id="3.20.20.80">
    <property type="entry name" value="Glycosidases"/>
    <property type="match status" value="1"/>
</dbReference>
<evidence type="ECO:0000256" key="5">
    <source>
        <dbReference type="ARBA" id="ARBA00022801"/>
    </source>
</evidence>
<keyword evidence="4" id="KW-0732">Signal</keyword>
<dbReference type="GO" id="GO:0006004">
    <property type="term" value="P:fucose metabolic process"/>
    <property type="evidence" value="ECO:0007669"/>
    <property type="project" value="InterPro"/>
</dbReference>
<comment type="similarity">
    <text evidence="2">Belongs to the glycosyl hydrolase 29 family.</text>
</comment>
<evidence type="ECO:0000256" key="3">
    <source>
        <dbReference type="ARBA" id="ARBA00012662"/>
    </source>
</evidence>
<evidence type="ECO:0000256" key="1">
    <source>
        <dbReference type="ARBA" id="ARBA00004071"/>
    </source>
</evidence>
<dbReference type="Pfam" id="PF01120">
    <property type="entry name" value="Alpha_L_fucos"/>
    <property type="match status" value="1"/>
</dbReference>
<evidence type="ECO:0000256" key="4">
    <source>
        <dbReference type="ARBA" id="ARBA00022729"/>
    </source>
</evidence>
<keyword evidence="6" id="KW-0326">Glycosidase</keyword>
<dbReference type="PRINTS" id="PR00741">
    <property type="entry name" value="GLHYDRLASE29"/>
</dbReference>
<dbReference type="STRING" id="94208.A0A2S4KLR7"/>
<evidence type="ECO:0000256" key="7">
    <source>
        <dbReference type="SAM" id="MobiDB-lite"/>
    </source>
</evidence>
<evidence type="ECO:0000256" key="2">
    <source>
        <dbReference type="ARBA" id="ARBA00007951"/>
    </source>
</evidence>
<dbReference type="InterPro" id="IPR016286">
    <property type="entry name" value="FUC_metazoa-typ"/>
</dbReference>
<dbReference type="InterPro" id="IPR057739">
    <property type="entry name" value="Glyco_hydro_29_N"/>
</dbReference>
<evidence type="ECO:0000313" key="10">
    <source>
        <dbReference type="Proteomes" id="UP000237481"/>
    </source>
</evidence>
<gene>
    <name evidence="9" type="ORF">TPAR_08716</name>
</gene>
<feature type="compositionally biased region" description="Polar residues" evidence="7">
    <location>
        <begin position="58"/>
        <end position="70"/>
    </location>
</feature>
<protein>
    <recommendedName>
        <fullName evidence="3">alpha-L-fucosidase</fullName>
        <ecNumber evidence="3">3.2.1.51</ecNumber>
    </recommendedName>
</protein>
<feature type="domain" description="Glycoside hydrolase family 29 N-terminal" evidence="8">
    <location>
        <begin position="53"/>
        <end position="124"/>
    </location>
</feature>
<comment type="caution">
    <text evidence="9">The sequence shown here is derived from an EMBL/GenBank/DDBJ whole genome shotgun (WGS) entry which is preliminary data.</text>
</comment>
<organism evidence="9 10">
    <name type="scientific">Tolypocladium paradoxum</name>
    <dbReference type="NCBI Taxonomy" id="94208"/>
    <lineage>
        <taxon>Eukaryota</taxon>
        <taxon>Fungi</taxon>
        <taxon>Dikarya</taxon>
        <taxon>Ascomycota</taxon>
        <taxon>Pezizomycotina</taxon>
        <taxon>Sordariomycetes</taxon>
        <taxon>Hypocreomycetidae</taxon>
        <taxon>Hypocreales</taxon>
        <taxon>Ophiocordycipitaceae</taxon>
        <taxon>Tolypocladium</taxon>
    </lineage>
</organism>
<sequence length="211" mass="23808">MTLFAADWLNWARDNRWQVTFNNRCGFKGDSDTPEEQDTQRTMRWLRESGRPAEERTLSPTATTSRRQTTSIFTRENMARTLVDIVSKNGNFLLDTGLAYNGSIPQIMQKGLLDTGKWIKSHGEGIFTTRYWRVMPGNDPLSYTTTRDVFYIQHLGAPLSTLCIADPVPYFPGDKVTVVGGKNHGKPVPVTWNGIGTLKLGQRDDIPNQGR</sequence>
<dbReference type="EC" id="3.2.1.51" evidence="3"/>
<evidence type="ECO:0000313" key="9">
    <source>
        <dbReference type="EMBL" id="POR31121.1"/>
    </source>
</evidence>
<proteinExistence type="inferred from homology"/>
<dbReference type="EMBL" id="PKSG01001104">
    <property type="protein sequence ID" value="POR31121.1"/>
    <property type="molecule type" value="Genomic_DNA"/>
</dbReference>
<dbReference type="InterPro" id="IPR017853">
    <property type="entry name" value="GH"/>
</dbReference>
<comment type="function">
    <text evidence="1">Alpha-L-fucosidase is responsible for hydrolyzing the alpha-1,6-linked fucose joined to the reducing-end N-acetylglucosamine of the carbohydrate moieties of glycoproteins.</text>
</comment>
<reference evidence="9 10" key="1">
    <citation type="submission" date="2018-01" db="EMBL/GenBank/DDBJ databases">
        <title>Harnessing the power of phylogenomics to disentangle the directionality and signatures of interkingdom host jumping in the parasitic fungal genus Tolypocladium.</title>
        <authorList>
            <person name="Quandt C.A."/>
            <person name="Patterson W."/>
            <person name="Spatafora J.W."/>
        </authorList>
    </citation>
    <scope>NUCLEOTIDE SEQUENCE [LARGE SCALE GENOMIC DNA]</scope>
    <source>
        <strain evidence="9 10">NRBC 100945</strain>
    </source>
</reference>
<evidence type="ECO:0000259" key="8">
    <source>
        <dbReference type="Pfam" id="PF01120"/>
    </source>
</evidence>
<dbReference type="AlphaFoldDB" id="A0A2S4KLR7"/>
<feature type="compositionally biased region" description="Basic and acidic residues" evidence="7">
    <location>
        <begin position="47"/>
        <end position="57"/>
    </location>
</feature>
<accession>A0A2S4KLR7</accession>
<dbReference type="SMART" id="SM00812">
    <property type="entry name" value="Alpha_L_fucos"/>
    <property type="match status" value="1"/>
</dbReference>
<keyword evidence="5 9" id="KW-0378">Hydrolase</keyword>
<name>A0A2S4KLR7_9HYPO</name>
<dbReference type="OrthoDB" id="4910814at2759"/>
<feature type="region of interest" description="Disordered" evidence="7">
    <location>
        <begin position="47"/>
        <end position="70"/>
    </location>
</feature>
<keyword evidence="10" id="KW-1185">Reference proteome</keyword>
<dbReference type="InterPro" id="IPR000933">
    <property type="entry name" value="Glyco_hydro_29"/>
</dbReference>